<dbReference type="PANTHER" id="PTHR11620">
    <property type="entry name" value="60S RIBOSOMAL PROTEIN L23A"/>
    <property type="match status" value="1"/>
</dbReference>
<gene>
    <name evidence="6 8" type="primary">rplW</name>
    <name evidence="8" type="ORF">KGMB03357_04250</name>
</gene>
<keyword evidence="3 6" id="KW-0694">RNA-binding</keyword>
<keyword evidence="5 6" id="KW-0687">Ribonucleoprotein</keyword>
<dbReference type="PROSITE" id="PS00050">
    <property type="entry name" value="RIBOSOMAL_L23"/>
    <property type="match status" value="1"/>
</dbReference>
<dbReference type="Pfam" id="PF00276">
    <property type="entry name" value="Ribosomal_L23"/>
    <property type="match status" value="1"/>
</dbReference>
<keyword evidence="2 6" id="KW-0699">rRNA-binding</keyword>
<dbReference type="GO" id="GO:1990904">
    <property type="term" value="C:ribonucleoprotein complex"/>
    <property type="evidence" value="ECO:0007669"/>
    <property type="project" value="UniProtKB-KW"/>
</dbReference>
<comment type="caution">
    <text evidence="8">The sequence shown here is derived from an EMBL/GenBank/DDBJ whole genome shotgun (WGS) entry which is preliminary data.</text>
</comment>
<evidence type="ECO:0000256" key="5">
    <source>
        <dbReference type="ARBA" id="ARBA00023274"/>
    </source>
</evidence>
<evidence type="ECO:0000256" key="2">
    <source>
        <dbReference type="ARBA" id="ARBA00022730"/>
    </source>
</evidence>
<comment type="subunit">
    <text evidence="6">Part of the 50S ribosomal subunit. Contacts protein L29, and trigger factor when it is bound to the ribosome.</text>
</comment>
<organism evidence="8 9">
    <name type="scientific">Anaerotignum faecicola</name>
    <dbReference type="NCBI Taxonomy" id="2358141"/>
    <lineage>
        <taxon>Bacteria</taxon>
        <taxon>Bacillati</taxon>
        <taxon>Bacillota</taxon>
        <taxon>Clostridia</taxon>
        <taxon>Lachnospirales</taxon>
        <taxon>Anaerotignaceae</taxon>
        <taxon>Anaerotignum</taxon>
    </lineage>
</organism>
<dbReference type="OrthoDB" id="9793353at2"/>
<evidence type="ECO:0000256" key="6">
    <source>
        <dbReference type="HAMAP-Rule" id="MF_01369"/>
    </source>
</evidence>
<keyword evidence="4 6" id="KW-0689">Ribosomal protein</keyword>
<dbReference type="AlphaFoldDB" id="A0A401LBB1"/>
<dbReference type="EMBL" id="BHVZ01000001">
    <property type="protein sequence ID" value="GCB28764.1"/>
    <property type="molecule type" value="Genomic_DNA"/>
</dbReference>
<dbReference type="InterPro" id="IPR013025">
    <property type="entry name" value="Ribosomal_uL23-like"/>
</dbReference>
<accession>A0A401LBB1</accession>
<evidence type="ECO:0000256" key="7">
    <source>
        <dbReference type="RuleBase" id="RU003934"/>
    </source>
</evidence>
<dbReference type="GO" id="GO:0006412">
    <property type="term" value="P:translation"/>
    <property type="evidence" value="ECO:0007669"/>
    <property type="project" value="UniProtKB-UniRule"/>
</dbReference>
<dbReference type="SUPFAM" id="SSF54189">
    <property type="entry name" value="Ribosomal proteins S24e, L23 and L15e"/>
    <property type="match status" value="1"/>
</dbReference>
<dbReference type="NCBIfam" id="NF004363">
    <property type="entry name" value="PRK05738.2-4"/>
    <property type="match status" value="1"/>
</dbReference>
<dbReference type="Gene3D" id="3.30.70.330">
    <property type="match status" value="1"/>
</dbReference>
<comment type="similarity">
    <text evidence="1 6 7">Belongs to the universal ribosomal protein uL23 family.</text>
</comment>
<evidence type="ECO:0000313" key="9">
    <source>
        <dbReference type="Proteomes" id="UP000287361"/>
    </source>
</evidence>
<evidence type="ECO:0000256" key="3">
    <source>
        <dbReference type="ARBA" id="ARBA00022884"/>
    </source>
</evidence>
<dbReference type="InterPro" id="IPR012677">
    <property type="entry name" value="Nucleotide-bd_a/b_plait_sf"/>
</dbReference>
<sequence>MADLKFYDVIERPVITENSMSVLDEKKYTFIVHPEATKAQIKDAVEKMFEGAKVASVNTMNYDGKPKRRGMFFGKTKKYKKAVVKLTADSKDIEIFMGM</sequence>
<dbReference type="FunFam" id="3.30.70.330:FF:000001">
    <property type="entry name" value="50S ribosomal protein L23"/>
    <property type="match status" value="1"/>
</dbReference>
<evidence type="ECO:0000256" key="4">
    <source>
        <dbReference type="ARBA" id="ARBA00022980"/>
    </source>
</evidence>
<dbReference type="InterPro" id="IPR012678">
    <property type="entry name" value="Ribosomal_uL23/eL15/eS24_sf"/>
</dbReference>
<comment type="function">
    <text evidence="6">One of the early assembly proteins it binds 23S rRNA. One of the proteins that surrounds the polypeptide exit tunnel on the outside of the ribosome. Forms the main docking site for trigger factor binding to the ribosome.</text>
</comment>
<protein>
    <recommendedName>
        <fullName evidence="6">Large ribosomal subunit protein uL23</fullName>
    </recommendedName>
</protein>
<dbReference type="GO" id="GO:0005840">
    <property type="term" value="C:ribosome"/>
    <property type="evidence" value="ECO:0007669"/>
    <property type="project" value="UniProtKB-KW"/>
</dbReference>
<dbReference type="GO" id="GO:0019843">
    <property type="term" value="F:rRNA binding"/>
    <property type="evidence" value="ECO:0007669"/>
    <property type="project" value="UniProtKB-UniRule"/>
</dbReference>
<evidence type="ECO:0000256" key="1">
    <source>
        <dbReference type="ARBA" id="ARBA00006700"/>
    </source>
</evidence>
<dbReference type="GO" id="GO:0003735">
    <property type="term" value="F:structural constituent of ribosome"/>
    <property type="evidence" value="ECO:0007669"/>
    <property type="project" value="InterPro"/>
</dbReference>
<dbReference type="InterPro" id="IPR001014">
    <property type="entry name" value="Ribosomal_uL23_CS"/>
</dbReference>
<dbReference type="HAMAP" id="MF_01369_B">
    <property type="entry name" value="Ribosomal_uL23_B"/>
    <property type="match status" value="1"/>
</dbReference>
<proteinExistence type="inferred from homology"/>
<keyword evidence="9" id="KW-1185">Reference proteome</keyword>
<dbReference type="Proteomes" id="UP000287361">
    <property type="component" value="Unassembled WGS sequence"/>
</dbReference>
<evidence type="ECO:0000313" key="8">
    <source>
        <dbReference type="EMBL" id="GCB28764.1"/>
    </source>
</evidence>
<reference evidence="8 9" key="1">
    <citation type="submission" date="2018-10" db="EMBL/GenBank/DDBJ databases">
        <title>Draft Genome Sequence of Anaerotignum sp. KCTC 15736.</title>
        <authorList>
            <person name="Choi S.H."/>
            <person name="Kim J.S."/>
            <person name="Kang S.W."/>
            <person name="Lee J.S."/>
            <person name="Park S.H."/>
        </authorList>
    </citation>
    <scope>NUCLEOTIDE SEQUENCE [LARGE SCALE GENOMIC DNA]</scope>
    <source>
        <strain evidence="8 9">KCTC 15736</strain>
    </source>
</reference>
<name>A0A401LBB1_9FIRM</name>